<dbReference type="GO" id="GO:0003677">
    <property type="term" value="F:DNA binding"/>
    <property type="evidence" value="ECO:0007669"/>
    <property type="project" value="InterPro"/>
</dbReference>
<dbReference type="Gene3D" id="3.90.580.10">
    <property type="entry name" value="Zinc finger, CHC2-type domain"/>
    <property type="match status" value="1"/>
</dbReference>
<dbReference type="AlphaFoldDB" id="J9D5X1"/>
<dbReference type="Pfam" id="PF13155">
    <property type="entry name" value="Toprim_2"/>
    <property type="match status" value="1"/>
</dbReference>
<dbReference type="SUPFAM" id="SSF57783">
    <property type="entry name" value="Zinc beta-ribbon"/>
    <property type="match status" value="1"/>
</dbReference>
<dbReference type="EMBL" id="AMCI01000709">
    <property type="protein sequence ID" value="EJX08086.1"/>
    <property type="molecule type" value="Genomic_DNA"/>
</dbReference>
<dbReference type="GO" id="GO:0006260">
    <property type="term" value="P:DNA replication"/>
    <property type="evidence" value="ECO:0007669"/>
    <property type="project" value="InterPro"/>
</dbReference>
<organism evidence="2">
    <name type="scientific">gut metagenome</name>
    <dbReference type="NCBI Taxonomy" id="749906"/>
    <lineage>
        <taxon>unclassified sequences</taxon>
        <taxon>metagenomes</taxon>
        <taxon>organismal metagenomes</taxon>
    </lineage>
</organism>
<gene>
    <name evidence="2" type="ORF">EVA_03805</name>
</gene>
<comment type="caution">
    <text evidence="2">The sequence shown here is derived from an EMBL/GenBank/DDBJ whole genome shotgun (WGS) entry which is preliminary data.</text>
</comment>
<accession>J9D5X1</accession>
<feature type="compositionally biased region" description="Basic and acidic residues" evidence="1">
    <location>
        <begin position="326"/>
        <end position="335"/>
    </location>
</feature>
<dbReference type="Gene3D" id="3.40.1360.10">
    <property type="match status" value="1"/>
</dbReference>
<name>J9D5X1_9ZZZZ</name>
<proteinExistence type="predicted"/>
<dbReference type="InterPro" id="IPR036977">
    <property type="entry name" value="DNA_primase_Znf_CHC2"/>
</dbReference>
<evidence type="ECO:0000313" key="2">
    <source>
        <dbReference type="EMBL" id="EJX08086.1"/>
    </source>
</evidence>
<dbReference type="SUPFAM" id="SSF56731">
    <property type="entry name" value="DNA primase core"/>
    <property type="match status" value="1"/>
</dbReference>
<sequence length="335" mass="38491">MWAKREIINVLTKNDFLMNIETAKQINLADYLHNLGYSPVKQQGINLWYKSPLREEKEASFKVNTERNQWYDFGLGKGGGIIELAAHLYATDHVPYLLERIAEQTPQVHPVSFSFGKQDSFGPSFQQLEIVPLSSPALLSYLQGRGINLELAKRECSEARYIHNGKRYFAIAFPNGSDGFEVRNPYFKGCIAPKEISHIRQAGKARTTCYVFEGFMDYLSFLTLRQESCPNYPELDGQDYIVLNSVSNINKALYPLGSYERIHCFFDNDHAGLEALRKIRMEYGRDRYIRDASQTYSGCKDLNEYLQKQVEKRGQFQSAKGVRSQSPEKKNGFRL</sequence>
<reference evidence="2" key="1">
    <citation type="journal article" date="2012" name="PLoS ONE">
        <title>Gene sets for utilization of primary and secondary nutrition supplies in the distal gut of endangered iberian lynx.</title>
        <authorList>
            <person name="Alcaide M."/>
            <person name="Messina E."/>
            <person name="Richter M."/>
            <person name="Bargiela R."/>
            <person name="Peplies J."/>
            <person name="Huws S.A."/>
            <person name="Newbold C.J."/>
            <person name="Golyshin P.N."/>
            <person name="Simon M.A."/>
            <person name="Lopez G."/>
            <person name="Yakimov M.M."/>
            <person name="Ferrer M."/>
        </authorList>
    </citation>
    <scope>NUCLEOTIDE SEQUENCE</scope>
</reference>
<protein>
    <submittedName>
        <fullName evidence="2">Mobilizable transposon, excision protein</fullName>
    </submittedName>
</protein>
<dbReference type="GO" id="GO:0008270">
    <property type="term" value="F:zinc ion binding"/>
    <property type="evidence" value="ECO:0007669"/>
    <property type="project" value="InterPro"/>
</dbReference>
<feature type="region of interest" description="Disordered" evidence="1">
    <location>
        <begin position="316"/>
        <end position="335"/>
    </location>
</feature>
<evidence type="ECO:0000256" key="1">
    <source>
        <dbReference type="SAM" id="MobiDB-lite"/>
    </source>
</evidence>